<gene>
    <name evidence="1" type="ORF">PHACT_06015</name>
</gene>
<organism evidence="1 2">
    <name type="scientific">Pseudohongiella acticola</name>
    <dbReference type="NCBI Taxonomy" id="1524254"/>
    <lineage>
        <taxon>Bacteria</taxon>
        <taxon>Pseudomonadati</taxon>
        <taxon>Pseudomonadota</taxon>
        <taxon>Gammaproteobacteria</taxon>
        <taxon>Pseudomonadales</taxon>
        <taxon>Pseudohongiellaceae</taxon>
        <taxon>Pseudohongiella</taxon>
    </lineage>
</organism>
<name>A0A1E8CKE4_9GAMM</name>
<dbReference type="AlphaFoldDB" id="A0A1E8CKE4"/>
<dbReference type="STRING" id="1524254.PHACT_06015"/>
<keyword evidence="2" id="KW-1185">Reference proteome</keyword>
<dbReference type="EMBL" id="MASR01000001">
    <property type="protein sequence ID" value="OFE12747.1"/>
    <property type="molecule type" value="Genomic_DNA"/>
</dbReference>
<dbReference type="Proteomes" id="UP000175669">
    <property type="component" value="Unassembled WGS sequence"/>
</dbReference>
<comment type="caution">
    <text evidence="1">The sequence shown here is derived from an EMBL/GenBank/DDBJ whole genome shotgun (WGS) entry which is preliminary data.</text>
</comment>
<dbReference type="PANTHER" id="PTHR36931:SF1">
    <property type="entry name" value="UPF0153 PROTEIN YEIW"/>
    <property type="match status" value="1"/>
</dbReference>
<accession>A0A1E8CKE4</accession>
<dbReference type="InterPro" id="IPR052572">
    <property type="entry name" value="UPF0153_domain"/>
</dbReference>
<reference evidence="2" key="1">
    <citation type="submission" date="2016-07" db="EMBL/GenBank/DDBJ databases">
        <authorList>
            <person name="Florea S."/>
            <person name="Webb J.S."/>
            <person name="Jaromczyk J."/>
            <person name="Schardl C.L."/>
        </authorList>
    </citation>
    <scope>NUCLEOTIDE SEQUENCE [LARGE SCALE GENOMIC DNA]</scope>
    <source>
        <strain evidence="2">KCTC 42131</strain>
    </source>
</reference>
<protein>
    <submittedName>
        <fullName evidence="1">Uncharacterized protein</fullName>
    </submittedName>
</protein>
<sequence length="183" mass="20219">MIELESKLVPGRECGGCTACCVTLRIEQPTLKKLADVPCQNLLPEGGCGIYKNRPEVCRTWYCGWRIMPQLDDGWRPDRSKIIVRLNGGEEGGLTLQPLGKASELLTSEKVLRIVGACVEGGVPIYISVPTKPNKCHALLHLNNAFKDAVASRELQLVQIEMLRALEHAYQVETDPIVPINDD</sequence>
<dbReference type="PANTHER" id="PTHR36931">
    <property type="entry name" value="UPF0153 PROTEIN YEIW"/>
    <property type="match status" value="1"/>
</dbReference>
<evidence type="ECO:0000313" key="2">
    <source>
        <dbReference type="Proteomes" id="UP000175669"/>
    </source>
</evidence>
<proteinExistence type="predicted"/>
<evidence type="ECO:0000313" key="1">
    <source>
        <dbReference type="EMBL" id="OFE12747.1"/>
    </source>
</evidence>